<dbReference type="PANTHER" id="PTHR33223:SF10">
    <property type="entry name" value="AMINOTRANSFERASE-LIKE PLANT MOBILE DOMAIN-CONTAINING PROTEIN"/>
    <property type="match status" value="1"/>
</dbReference>
<accession>A0ABD1VYI9</accession>
<name>A0ABD1VYI9_9LAMI</name>
<sequence length="103" mass="12385">MAELEVKQKNILEEYIMDRHSSFSEDILEKPLPEKLKIPQLTSYEDGNDPVVQLNRYTFWMELQEASEVIMCRAFPLTFRKKAMRWFKKLSQRSIRRWSDLSA</sequence>
<evidence type="ECO:0000313" key="2">
    <source>
        <dbReference type="Proteomes" id="UP001604336"/>
    </source>
</evidence>
<evidence type="ECO:0000313" key="1">
    <source>
        <dbReference type="EMBL" id="KAL2542476.1"/>
    </source>
</evidence>
<dbReference type="EMBL" id="JBFOLK010000001">
    <property type="protein sequence ID" value="KAL2542476.1"/>
    <property type="molecule type" value="Genomic_DNA"/>
</dbReference>
<dbReference type="PANTHER" id="PTHR33223">
    <property type="entry name" value="CCHC-TYPE DOMAIN-CONTAINING PROTEIN"/>
    <property type="match status" value="1"/>
</dbReference>
<gene>
    <name evidence="1" type="ORF">Adt_03454</name>
</gene>
<protein>
    <submittedName>
        <fullName evidence="1">Retrotrans gag domain-containing protein</fullName>
    </submittedName>
</protein>
<organism evidence="1 2">
    <name type="scientific">Abeliophyllum distichum</name>
    <dbReference type="NCBI Taxonomy" id="126358"/>
    <lineage>
        <taxon>Eukaryota</taxon>
        <taxon>Viridiplantae</taxon>
        <taxon>Streptophyta</taxon>
        <taxon>Embryophyta</taxon>
        <taxon>Tracheophyta</taxon>
        <taxon>Spermatophyta</taxon>
        <taxon>Magnoliopsida</taxon>
        <taxon>eudicotyledons</taxon>
        <taxon>Gunneridae</taxon>
        <taxon>Pentapetalae</taxon>
        <taxon>asterids</taxon>
        <taxon>lamiids</taxon>
        <taxon>Lamiales</taxon>
        <taxon>Oleaceae</taxon>
        <taxon>Forsythieae</taxon>
        <taxon>Abeliophyllum</taxon>
    </lineage>
</organism>
<proteinExistence type="predicted"/>
<dbReference type="AlphaFoldDB" id="A0ABD1VYI9"/>
<reference evidence="2" key="1">
    <citation type="submission" date="2024-07" db="EMBL/GenBank/DDBJ databases">
        <title>Two chromosome-level genome assemblies of Korean endemic species Abeliophyllum distichum and Forsythia ovata (Oleaceae).</title>
        <authorList>
            <person name="Jang H."/>
        </authorList>
    </citation>
    <scope>NUCLEOTIDE SEQUENCE [LARGE SCALE GENOMIC DNA]</scope>
</reference>
<keyword evidence="2" id="KW-1185">Reference proteome</keyword>
<dbReference type="Proteomes" id="UP001604336">
    <property type="component" value="Unassembled WGS sequence"/>
</dbReference>
<comment type="caution">
    <text evidence="1">The sequence shown here is derived from an EMBL/GenBank/DDBJ whole genome shotgun (WGS) entry which is preliminary data.</text>
</comment>